<feature type="region of interest" description="Disordered" evidence="5">
    <location>
        <begin position="523"/>
        <end position="546"/>
    </location>
</feature>
<feature type="compositionally biased region" description="Basic residues" evidence="5">
    <location>
        <begin position="330"/>
        <end position="340"/>
    </location>
</feature>
<keyword evidence="4" id="KW-0804">Transcription</keyword>
<gene>
    <name evidence="7" type="ORF">CDCA_CDCA13G3712</name>
</gene>
<feature type="region of interest" description="Disordered" evidence="5">
    <location>
        <begin position="91"/>
        <end position="116"/>
    </location>
</feature>
<dbReference type="InterPro" id="IPR055198">
    <property type="entry name" value="NSD_PHD"/>
</dbReference>
<dbReference type="GO" id="GO:0006355">
    <property type="term" value="P:regulation of DNA-templated transcription"/>
    <property type="evidence" value="ECO:0007669"/>
    <property type="project" value="InterPro"/>
</dbReference>
<feature type="region of interest" description="Disordered" evidence="5">
    <location>
        <begin position="1"/>
        <end position="48"/>
    </location>
</feature>
<dbReference type="InterPro" id="IPR001965">
    <property type="entry name" value="Znf_PHD"/>
</dbReference>
<evidence type="ECO:0000256" key="2">
    <source>
        <dbReference type="ARBA" id="ARBA00022771"/>
    </source>
</evidence>
<protein>
    <recommendedName>
        <fullName evidence="6">HTH HARE-type domain-containing protein</fullName>
    </recommendedName>
</protein>
<evidence type="ECO:0000256" key="4">
    <source>
        <dbReference type="ARBA" id="ARBA00023163"/>
    </source>
</evidence>
<comment type="caution">
    <text evidence="7">The sequence shown here is derived from an EMBL/GenBank/DDBJ whole genome shotgun (WGS) entry which is preliminary data.</text>
</comment>
<feature type="compositionally biased region" description="Low complexity" evidence="5">
    <location>
        <begin position="523"/>
        <end position="535"/>
    </location>
</feature>
<dbReference type="Pfam" id="PF22908">
    <property type="entry name" value="PHD_NSD"/>
    <property type="match status" value="1"/>
</dbReference>
<feature type="compositionally biased region" description="Low complexity" evidence="5">
    <location>
        <begin position="24"/>
        <end position="46"/>
    </location>
</feature>
<evidence type="ECO:0000256" key="5">
    <source>
        <dbReference type="SAM" id="MobiDB-lite"/>
    </source>
</evidence>
<evidence type="ECO:0000256" key="1">
    <source>
        <dbReference type="ARBA" id="ARBA00022723"/>
    </source>
</evidence>
<evidence type="ECO:0000313" key="8">
    <source>
        <dbReference type="Proteomes" id="UP001301350"/>
    </source>
</evidence>
<accession>A0AAV9IZE4</accession>
<dbReference type="Gene3D" id="3.30.40.10">
    <property type="entry name" value="Zinc/RING finger domain, C3HC4 (zinc finger)"/>
    <property type="match status" value="1"/>
</dbReference>
<dbReference type="InterPro" id="IPR013083">
    <property type="entry name" value="Znf_RING/FYVE/PHD"/>
</dbReference>
<feature type="region of interest" description="Disordered" evidence="5">
    <location>
        <begin position="497"/>
        <end position="516"/>
    </location>
</feature>
<organism evidence="7 8">
    <name type="scientific">Cyanidium caldarium</name>
    <name type="common">Red alga</name>
    <dbReference type="NCBI Taxonomy" id="2771"/>
    <lineage>
        <taxon>Eukaryota</taxon>
        <taxon>Rhodophyta</taxon>
        <taxon>Bangiophyceae</taxon>
        <taxon>Cyanidiales</taxon>
        <taxon>Cyanidiaceae</taxon>
        <taxon>Cyanidium</taxon>
    </lineage>
</organism>
<keyword evidence="2" id="KW-0863">Zinc-finger</keyword>
<keyword evidence="3" id="KW-0862">Zinc</keyword>
<name>A0AAV9IZE4_CYACA</name>
<dbReference type="Proteomes" id="UP001301350">
    <property type="component" value="Unassembled WGS sequence"/>
</dbReference>
<keyword evidence="8" id="KW-1185">Reference proteome</keyword>
<dbReference type="GO" id="GO:0008270">
    <property type="term" value="F:zinc ion binding"/>
    <property type="evidence" value="ECO:0007669"/>
    <property type="project" value="UniProtKB-KW"/>
</dbReference>
<dbReference type="PROSITE" id="PS51913">
    <property type="entry name" value="HTH_HARE"/>
    <property type="match status" value="1"/>
</dbReference>
<feature type="compositionally biased region" description="Acidic residues" evidence="5">
    <location>
        <begin position="311"/>
        <end position="325"/>
    </location>
</feature>
<feature type="compositionally biased region" description="Low complexity" evidence="5">
    <location>
        <begin position="692"/>
        <end position="713"/>
    </location>
</feature>
<proteinExistence type="predicted"/>
<dbReference type="CDD" id="cd15565">
    <property type="entry name" value="PHD2_NSD"/>
    <property type="match status" value="1"/>
</dbReference>
<feature type="region of interest" description="Disordered" evidence="5">
    <location>
        <begin position="692"/>
        <end position="722"/>
    </location>
</feature>
<evidence type="ECO:0000256" key="3">
    <source>
        <dbReference type="ARBA" id="ARBA00022833"/>
    </source>
</evidence>
<reference evidence="7 8" key="1">
    <citation type="submission" date="2022-07" db="EMBL/GenBank/DDBJ databases">
        <title>Genome-wide signatures of adaptation to extreme environments.</title>
        <authorList>
            <person name="Cho C.H."/>
            <person name="Yoon H.S."/>
        </authorList>
    </citation>
    <scope>NUCLEOTIDE SEQUENCE [LARGE SCALE GENOMIC DNA]</scope>
    <source>
        <strain evidence="7 8">DBV 063 E5</strain>
    </source>
</reference>
<dbReference type="EMBL" id="JANCYW010000013">
    <property type="protein sequence ID" value="KAK4537687.1"/>
    <property type="molecule type" value="Genomic_DNA"/>
</dbReference>
<dbReference type="InterPro" id="IPR007759">
    <property type="entry name" value="Asxl_HARE-HTH"/>
</dbReference>
<feature type="domain" description="HTH HARE-type" evidence="6">
    <location>
        <begin position="605"/>
        <end position="679"/>
    </location>
</feature>
<dbReference type="AlphaFoldDB" id="A0AAV9IZE4"/>
<keyword evidence="1" id="KW-0479">Metal-binding</keyword>
<sequence length="722" mass="75462">MALPGGHTAGGVEGVAETREAAEVPTSAAGTAAPATPTPPSGAAVPEADAVGVGASARESAVRQSLKVAGAVGEEQDEAVVMLTAAAAAAADNDSRAVDRERSTGGSEGASPLTPPPAVMGVWVQYEDTAVRFRVTGDLTAHDVLLEALRVLAGWSSHWMSPPPMSSPPLPSLAAYCIPAPTSTPCGGYLVDATGTVVPGACRLVHAAASSESVGLFSAAALLSSGAADPAAPTTPRLRLLAGPLPRPTATATAATATGLEVLAVRSLGQSDATTTAAIAGITDRQSNVLPWPPVLADTVYASDDSVTVTEPEDGDDDDEDEEDLPGGSRHAHAGLRQRHGPGPPMPPRRHHPSRAADLAADLWRSPLDTHSTHCFACGRRTPRPCLRCSEPSCARTYHPECIGGAPTAATMSSFECPQHRCAVCHARADPTRLLLFACQRCPRAFCALHLPPGYIDLRLGARTTTVRGGCGSVPSGAVPIWCPWCAVPSSATPPAPARVTIMPRPSSRPTERRKRARTVSAAAAAAAASSTRPVRMPPAPPLRPEEEMAGPLLEMRMLDDDKRYVLGPQAGELTNYDEAAGLCKNSFLQAAFLIFREAIVLRCRERPALAPALATKGGRVEMDAREILRLARTRGFYPVESSEPHNTFSSQIYRNMKRKREASAFRKAGRGQFTLAPWALTDILRNEGISISSSSSSSSSNNNNNNNSSSSSTAPSNPHPS</sequence>
<evidence type="ECO:0000313" key="7">
    <source>
        <dbReference type="EMBL" id="KAK4537687.1"/>
    </source>
</evidence>
<dbReference type="SMART" id="SM00249">
    <property type="entry name" value="PHD"/>
    <property type="match status" value="1"/>
</dbReference>
<feature type="region of interest" description="Disordered" evidence="5">
    <location>
        <begin position="302"/>
        <end position="355"/>
    </location>
</feature>
<evidence type="ECO:0000259" key="6">
    <source>
        <dbReference type="PROSITE" id="PS51913"/>
    </source>
</evidence>
<feature type="compositionally biased region" description="Basic and acidic residues" evidence="5">
    <location>
        <begin position="93"/>
        <end position="103"/>
    </location>
</feature>